<evidence type="ECO:0000256" key="10">
    <source>
        <dbReference type="SAM" id="Phobius"/>
    </source>
</evidence>
<sequence>MFEILISAFNLILYQPLFNALIFLYNYIPGHDFGIAVIVLTLLIKLILYPLGVQGIRSQRALSGLQPKIKEIQEKFKNDKEKQAKATMELYKQEKINPFSGCLPLLVQLPILIGLFQVFWRGFGEQQLRFLYGFVAYPGQINMAFLGIVNLAEASIFLAILNGIMQFFQTKMMTPRPGSGQAPTKKGSPDFSSMMQKQMLYFFPLFTVFILWRMPAAIGLYWLTTTLFTILQQYIMLRKNHGPNQPNQNQKSGRRIL</sequence>
<keyword evidence="2" id="KW-0813">Transport</keyword>
<keyword evidence="3" id="KW-1003">Cell membrane</keyword>
<keyword evidence="4 9" id="KW-0812">Transmembrane</keyword>
<protein>
    <recommendedName>
        <fullName evidence="11">Membrane insertase YidC/Oxa/ALB C-terminal domain-containing protein</fullName>
    </recommendedName>
</protein>
<feature type="transmembrane region" description="Helical" evidence="10">
    <location>
        <begin position="7"/>
        <end position="27"/>
    </location>
</feature>
<keyword evidence="8" id="KW-0143">Chaperone</keyword>
<keyword evidence="5" id="KW-0653">Protein transport</keyword>
<evidence type="ECO:0000256" key="3">
    <source>
        <dbReference type="ARBA" id="ARBA00022475"/>
    </source>
</evidence>
<dbReference type="InterPro" id="IPR028055">
    <property type="entry name" value="YidC/Oxa/ALB_C"/>
</dbReference>
<organism evidence="12 13">
    <name type="scientific">Candidatus Nealsonbacteria bacterium RIFCSPLOWO2_01_FULL_43_32</name>
    <dbReference type="NCBI Taxonomy" id="1801672"/>
    <lineage>
        <taxon>Bacteria</taxon>
        <taxon>Candidatus Nealsoniibacteriota</taxon>
    </lineage>
</organism>
<evidence type="ECO:0000256" key="4">
    <source>
        <dbReference type="ARBA" id="ARBA00022692"/>
    </source>
</evidence>
<comment type="similarity">
    <text evidence="9">Belongs to the OXA1/ALB3/YidC family.</text>
</comment>
<feature type="transmembrane region" description="Helical" evidence="10">
    <location>
        <begin position="143"/>
        <end position="164"/>
    </location>
</feature>
<dbReference type="AlphaFoldDB" id="A0A1G2EE15"/>
<dbReference type="InterPro" id="IPR001708">
    <property type="entry name" value="YidC/ALB3/OXA1/COX18"/>
</dbReference>
<feature type="transmembrane region" description="Helical" evidence="10">
    <location>
        <begin position="102"/>
        <end position="123"/>
    </location>
</feature>
<dbReference type="GO" id="GO:0005886">
    <property type="term" value="C:plasma membrane"/>
    <property type="evidence" value="ECO:0007669"/>
    <property type="project" value="UniProtKB-SubCell"/>
</dbReference>
<name>A0A1G2EE15_9BACT</name>
<dbReference type="GO" id="GO:0032977">
    <property type="term" value="F:membrane insertase activity"/>
    <property type="evidence" value="ECO:0007669"/>
    <property type="project" value="InterPro"/>
</dbReference>
<dbReference type="GO" id="GO:0051205">
    <property type="term" value="P:protein insertion into membrane"/>
    <property type="evidence" value="ECO:0007669"/>
    <property type="project" value="TreeGrafter"/>
</dbReference>
<evidence type="ECO:0000256" key="2">
    <source>
        <dbReference type="ARBA" id="ARBA00022448"/>
    </source>
</evidence>
<dbReference type="NCBIfam" id="TIGR03592">
    <property type="entry name" value="yidC_oxa1_cterm"/>
    <property type="match status" value="1"/>
</dbReference>
<dbReference type="Proteomes" id="UP000178647">
    <property type="component" value="Unassembled WGS sequence"/>
</dbReference>
<dbReference type="Pfam" id="PF02096">
    <property type="entry name" value="60KD_IMP"/>
    <property type="match status" value="1"/>
</dbReference>
<evidence type="ECO:0000259" key="11">
    <source>
        <dbReference type="Pfam" id="PF02096"/>
    </source>
</evidence>
<feature type="transmembrane region" description="Helical" evidence="10">
    <location>
        <begin position="200"/>
        <end position="223"/>
    </location>
</feature>
<dbReference type="STRING" id="1801672.A2896_01070"/>
<dbReference type="InterPro" id="IPR047196">
    <property type="entry name" value="YidC_ALB_C"/>
</dbReference>
<comment type="caution">
    <text evidence="12">The sequence shown here is derived from an EMBL/GenBank/DDBJ whole genome shotgun (WGS) entry which is preliminary data.</text>
</comment>
<evidence type="ECO:0000256" key="1">
    <source>
        <dbReference type="ARBA" id="ARBA00004651"/>
    </source>
</evidence>
<evidence type="ECO:0000256" key="7">
    <source>
        <dbReference type="ARBA" id="ARBA00023136"/>
    </source>
</evidence>
<dbReference type="CDD" id="cd20070">
    <property type="entry name" value="5TM_YidC_Alb3"/>
    <property type="match status" value="1"/>
</dbReference>
<reference evidence="12 13" key="1">
    <citation type="journal article" date="2016" name="Nat. Commun.">
        <title>Thousands of microbial genomes shed light on interconnected biogeochemical processes in an aquifer system.</title>
        <authorList>
            <person name="Anantharaman K."/>
            <person name="Brown C.T."/>
            <person name="Hug L.A."/>
            <person name="Sharon I."/>
            <person name="Castelle C.J."/>
            <person name="Probst A.J."/>
            <person name="Thomas B.C."/>
            <person name="Singh A."/>
            <person name="Wilkins M.J."/>
            <person name="Karaoz U."/>
            <person name="Brodie E.L."/>
            <person name="Williams K.H."/>
            <person name="Hubbard S.S."/>
            <person name="Banfield J.F."/>
        </authorList>
    </citation>
    <scope>NUCLEOTIDE SEQUENCE [LARGE SCALE GENOMIC DNA]</scope>
</reference>
<accession>A0A1G2EE15</accession>
<evidence type="ECO:0000313" key="13">
    <source>
        <dbReference type="Proteomes" id="UP000178647"/>
    </source>
</evidence>
<dbReference type="EMBL" id="MHMH01000020">
    <property type="protein sequence ID" value="OGZ24066.1"/>
    <property type="molecule type" value="Genomic_DNA"/>
</dbReference>
<feature type="transmembrane region" description="Helical" evidence="10">
    <location>
        <begin position="33"/>
        <end position="51"/>
    </location>
</feature>
<evidence type="ECO:0000256" key="6">
    <source>
        <dbReference type="ARBA" id="ARBA00022989"/>
    </source>
</evidence>
<proteinExistence type="inferred from homology"/>
<comment type="subcellular location">
    <subcellularLocation>
        <location evidence="1">Cell membrane</location>
        <topology evidence="1">Multi-pass membrane protein</topology>
    </subcellularLocation>
    <subcellularLocation>
        <location evidence="9">Membrane</location>
        <topology evidence="9">Multi-pass membrane protein</topology>
    </subcellularLocation>
</comment>
<feature type="domain" description="Membrane insertase YidC/Oxa/ALB C-terminal" evidence="11">
    <location>
        <begin position="33"/>
        <end position="236"/>
    </location>
</feature>
<evidence type="ECO:0000256" key="8">
    <source>
        <dbReference type="ARBA" id="ARBA00023186"/>
    </source>
</evidence>
<keyword evidence="7 10" id="KW-0472">Membrane</keyword>
<dbReference type="PANTHER" id="PTHR12428:SF65">
    <property type="entry name" value="CYTOCHROME C OXIDASE ASSEMBLY PROTEIN COX18, MITOCHONDRIAL"/>
    <property type="match status" value="1"/>
</dbReference>
<dbReference type="GO" id="GO:0015031">
    <property type="term" value="P:protein transport"/>
    <property type="evidence" value="ECO:0007669"/>
    <property type="project" value="UniProtKB-KW"/>
</dbReference>
<evidence type="ECO:0000256" key="9">
    <source>
        <dbReference type="RuleBase" id="RU003945"/>
    </source>
</evidence>
<evidence type="ECO:0000313" key="12">
    <source>
        <dbReference type="EMBL" id="OGZ24066.1"/>
    </source>
</evidence>
<gene>
    <name evidence="12" type="ORF">A2896_01070</name>
</gene>
<dbReference type="PANTHER" id="PTHR12428">
    <property type="entry name" value="OXA1"/>
    <property type="match status" value="1"/>
</dbReference>
<evidence type="ECO:0000256" key="5">
    <source>
        <dbReference type="ARBA" id="ARBA00022927"/>
    </source>
</evidence>
<keyword evidence="6 10" id="KW-1133">Transmembrane helix</keyword>